<keyword evidence="4" id="KW-0493">Microtubule</keyword>
<feature type="region of interest" description="Disordered" evidence="7">
    <location>
        <begin position="931"/>
        <end position="992"/>
    </location>
</feature>
<dbReference type="Pfam" id="PF17681">
    <property type="entry name" value="GCP_N_terminal"/>
    <property type="match status" value="1"/>
</dbReference>
<accession>A0A267FJD1</accession>
<keyword evidence="11" id="KW-1185">Reference proteome</keyword>
<dbReference type="Pfam" id="PF04130">
    <property type="entry name" value="GCP_C_terminal"/>
    <property type="match status" value="1"/>
</dbReference>
<dbReference type="PANTHER" id="PTHR19302:SF70">
    <property type="entry name" value="GAMMA-TUBULIN COMPLEX COMPONENT 6"/>
    <property type="match status" value="1"/>
</dbReference>
<feature type="domain" description="Gamma tubulin complex component C-terminal" evidence="8">
    <location>
        <begin position="1290"/>
        <end position="1607"/>
    </location>
</feature>
<dbReference type="InterPro" id="IPR041470">
    <property type="entry name" value="GCP_N"/>
</dbReference>
<dbReference type="EMBL" id="NIVC01001022">
    <property type="protein sequence ID" value="PAA73257.1"/>
    <property type="molecule type" value="Genomic_DNA"/>
</dbReference>
<keyword evidence="3" id="KW-0963">Cytoplasm</keyword>
<evidence type="ECO:0000256" key="7">
    <source>
        <dbReference type="SAM" id="MobiDB-lite"/>
    </source>
</evidence>
<feature type="coiled-coil region" evidence="6">
    <location>
        <begin position="779"/>
        <end position="842"/>
    </location>
</feature>
<dbReference type="InterPro" id="IPR007259">
    <property type="entry name" value="GCP"/>
</dbReference>
<gene>
    <name evidence="10" type="ORF">BOX15_Mlig001976g4</name>
</gene>
<dbReference type="Proteomes" id="UP000215902">
    <property type="component" value="Unassembled WGS sequence"/>
</dbReference>
<feature type="non-terminal residue" evidence="10">
    <location>
        <position position="1"/>
    </location>
</feature>
<comment type="caution">
    <text evidence="10">The sequence shown here is derived from an EMBL/GenBank/DDBJ whole genome shotgun (WGS) entry which is preliminary data.</text>
</comment>
<evidence type="ECO:0000256" key="1">
    <source>
        <dbReference type="ARBA" id="ARBA00004245"/>
    </source>
</evidence>
<dbReference type="GO" id="GO:0043015">
    <property type="term" value="F:gamma-tubulin binding"/>
    <property type="evidence" value="ECO:0007669"/>
    <property type="project" value="InterPro"/>
</dbReference>
<dbReference type="GO" id="GO:0000922">
    <property type="term" value="C:spindle pole"/>
    <property type="evidence" value="ECO:0007669"/>
    <property type="project" value="InterPro"/>
</dbReference>
<reference evidence="10 11" key="1">
    <citation type="submission" date="2017-06" db="EMBL/GenBank/DDBJ databases">
        <title>A platform for efficient transgenesis in Macrostomum lignano, a flatworm model organism for stem cell research.</title>
        <authorList>
            <person name="Berezikov E."/>
        </authorList>
    </citation>
    <scope>NUCLEOTIDE SEQUENCE [LARGE SCALE GENOMIC DNA]</scope>
    <source>
        <strain evidence="10">DV1</strain>
        <tissue evidence="10">Whole organism</tissue>
    </source>
</reference>
<dbReference type="GO" id="GO:0051321">
    <property type="term" value="P:meiotic cell cycle"/>
    <property type="evidence" value="ECO:0007669"/>
    <property type="project" value="TreeGrafter"/>
</dbReference>
<comment type="subcellular location">
    <subcellularLocation>
        <location evidence="1">Cytoplasm</location>
        <location evidence="1">Cytoskeleton</location>
    </subcellularLocation>
</comment>
<dbReference type="GO" id="GO:0005874">
    <property type="term" value="C:microtubule"/>
    <property type="evidence" value="ECO:0007669"/>
    <property type="project" value="UniProtKB-KW"/>
</dbReference>
<evidence type="ECO:0000313" key="11">
    <source>
        <dbReference type="Proteomes" id="UP000215902"/>
    </source>
</evidence>
<keyword evidence="5" id="KW-0206">Cytoskeleton</keyword>
<feature type="compositionally biased region" description="Acidic residues" evidence="7">
    <location>
        <begin position="344"/>
        <end position="353"/>
    </location>
</feature>
<dbReference type="PANTHER" id="PTHR19302">
    <property type="entry name" value="GAMMA TUBULIN COMPLEX PROTEIN"/>
    <property type="match status" value="1"/>
</dbReference>
<evidence type="ECO:0000313" key="10">
    <source>
        <dbReference type="EMBL" id="PAA73257.1"/>
    </source>
</evidence>
<name>A0A267FJD1_9PLAT</name>
<dbReference type="Gene3D" id="1.20.120.1900">
    <property type="entry name" value="Gamma-tubulin complex, C-terminal domain"/>
    <property type="match status" value="1"/>
</dbReference>
<evidence type="ECO:0000256" key="4">
    <source>
        <dbReference type="ARBA" id="ARBA00022701"/>
    </source>
</evidence>
<comment type="similarity">
    <text evidence="2">Belongs to the TUBGCP family.</text>
</comment>
<evidence type="ECO:0008006" key="12">
    <source>
        <dbReference type="Google" id="ProtNLM"/>
    </source>
</evidence>
<dbReference type="GO" id="GO:0007020">
    <property type="term" value="P:microtubule nucleation"/>
    <property type="evidence" value="ECO:0007669"/>
    <property type="project" value="InterPro"/>
</dbReference>
<protein>
    <recommendedName>
        <fullName evidence="12">Gamma-tubulin complex component</fullName>
    </recommendedName>
</protein>
<evidence type="ECO:0000256" key="5">
    <source>
        <dbReference type="ARBA" id="ARBA00023212"/>
    </source>
</evidence>
<dbReference type="InterPro" id="IPR040457">
    <property type="entry name" value="GCP_C"/>
</dbReference>
<proteinExistence type="inferred from homology"/>
<evidence type="ECO:0000256" key="3">
    <source>
        <dbReference type="ARBA" id="ARBA00022490"/>
    </source>
</evidence>
<evidence type="ECO:0000259" key="8">
    <source>
        <dbReference type="Pfam" id="PF04130"/>
    </source>
</evidence>
<evidence type="ECO:0000256" key="6">
    <source>
        <dbReference type="SAM" id="Coils"/>
    </source>
</evidence>
<feature type="region of interest" description="Disordered" evidence="7">
    <location>
        <begin position="283"/>
        <end position="354"/>
    </location>
</feature>
<feature type="compositionally biased region" description="Basic and acidic residues" evidence="7">
    <location>
        <begin position="1126"/>
        <end position="1142"/>
    </location>
</feature>
<feature type="region of interest" description="Disordered" evidence="7">
    <location>
        <begin position="1033"/>
        <end position="1142"/>
    </location>
</feature>
<feature type="compositionally biased region" description="Basic and acidic residues" evidence="7">
    <location>
        <begin position="1095"/>
        <end position="1104"/>
    </location>
</feature>
<feature type="compositionally biased region" description="Gly residues" evidence="7">
    <location>
        <begin position="322"/>
        <end position="336"/>
    </location>
</feature>
<dbReference type="GO" id="GO:0000278">
    <property type="term" value="P:mitotic cell cycle"/>
    <property type="evidence" value="ECO:0007669"/>
    <property type="project" value="TreeGrafter"/>
</dbReference>
<dbReference type="InterPro" id="IPR042241">
    <property type="entry name" value="GCP_C_sf"/>
</dbReference>
<dbReference type="OrthoDB" id="775571at2759"/>
<feature type="compositionally biased region" description="Low complexity" evidence="7">
    <location>
        <begin position="1042"/>
        <end position="1051"/>
    </location>
</feature>
<dbReference type="GO" id="GO:0051225">
    <property type="term" value="P:spindle assembly"/>
    <property type="evidence" value="ECO:0007669"/>
    <property type="project" value="TreeGrafter"/>
</dbReference>
<dbReference type="GO" id="GO:0000930">
    <property type="term" value="C:gamma-tubulin complex"/>
    <property type="evidence" value="ECO:0007669"/>
    <property type="project" value="TreeGrafter"/>
</dbReference>
<evidence type="ECO:0000256" key="2">
    <source>
        <dbReference type="ARBA" id="ARBA00010337"/>
    </source>
</evidence>
<dbReference type="STRING" id="282301.A0A267FJD1"/>
<dbReference type="GO" id="GO:0031122">
    <property type="term" value="P:cytoplasmic microtubule organization"/>
    <property type="evidence" value="ECO:0007669"/>
    <property type="project" value="TreeGrafter"/>
</dbReference>
<feature type="compositionally biased region" description="Polar residues" evidence="7">
    <location>
        <begin position="1080"/>
        <end position="1091"/>
    </location>
</feature>
<feature type="domain" description="Gamma tubulin complex component protein N-terminal" evidence="9">
    <location>
        <begin position="421"/>
        <end position="701"/>
    </location>
</feature>
<organism evidence="10 11">
    <name type="scientific">Macrostomum lignano</name>
    <dbReference type="NCBI Taxonomy" id="282301"/>
    <lineage>
        <taxon>Eukaryota</taxon>
        <taxon>Metazoa</taxon>
        <taxon>Spiralia</taxon>
        <taxon>Lophotrochozoa</taxon>
        <taxon>Platyhelminthes</taxon>
        <taxon>Rhabditophora</taxon>
        <taxon>Macrostomorpha</taxon>
        <taxon>Macrostomida</taxon>
        <taxon>Macrostomidae</taxon>
        <taxon>Macrostomum</taxon>
    </lineage>
</organism>
<keyword evidence="6" id="KW-0175">Coiled coil</keyword>
<evidence type="ECO:0000259" key="9">
    <source>
        <dbReference type="Pfam" id="PF17681"/>
    </source>
</evidence>
<dbReference type="GO" id="GO:0051011">
    <property type="term" value="F:microtubule minus-end binding"/>
    <property type="evidence" value="ECO:0007669"/>
    <property type="project" value="TreeGrafter"/>
</dbReference>
<sequence>ATCRPGQPTVAMGAPSAAPLAPKPTEISHLERLINFYTSNLLPNDTTANSIALLQRRFRQIAYNALLSRQPGPHCCNPSIAWASSQRTDKDASIRLAISDYVMQLRLTDSDGSERIQRICNKIESLSDSILASSLSTTDSATSALKFLLSLADTTASKNGRSQGLPMQQHGKLSHHSIDYRQYPIECFESASLMSSAIGSLKDDYGCLSGDEQEEDRSMDVECSMGFSSPDLILPDTVLFHQQPGVGLTAIWNAIGGLGGTDGGSIGESLDAASVDDWSETGAVRDRVNRNNSASVWQRRHRRHGNSQQLAGPISPDDGYTGSTGGGAAGIGGGGQLSPQLSDSDGDHDDEEAAVIPPSSEPLAYSWLHRGRPVPPELPYLTEAGPGALDIALACAADRRPNPPVNSRVSREKLCLDAQALMIGLASVCFPLSSNRDDSHSAELTVRAGLAIEGCTPESLARLLRPLLVAGGQIRKLRHLLTVGRRMTDVGQIASAFLGCLESYLNLHESLVLSAYSPSCGPIQLLVRMRPFCQQVELVYQLCCPSGDSSEFGQFISGGMKLLNRLEAALAGASPLGACQFERLLLTHFLTESSRPYLRRLHDWVHTGLANAADASNPWLDANHLYTTHDSAEFPVVCNPDYASQRSVGYWRYAYSLRQQQKRWPLLPADASTKLFFCGKSVNLLRLLAPKHPLLIVTTADGATSAAAMPLALRQSIADLELVAQASDRRLAEARQAEWSARKRRAVAERQRAETLRSLAAAAREASAREFEAMQAAIGERRRAELKAKREQVEALKREAERARQAKADTAAAEAAETERALAAVERKRRDLEDRVRQELLAGYARLTNEAAKRELRALWRLQRRRWDQRRVARLAADEARWKQEMIDATIASPMVSLDQAPSSVDEPLSVIASQPFDVAADGISQFASSDVTASEAKPSDVTASEVKPSDVTASEVKPSDVAAGEVKPSDVAAGEVKPSDVAASEVKPSDVDATKEKPFVVSASETKHHAVVEEIKSSDDSAIEVKPFEVAAAKDGSTDVAAKASAAKQPSPFPPPPSPLSMLPESQQLDRFRQINLGHKQSASRESGQDSADVESRARERLASRWRNQYGHPSDQSGAATKFSKKGDEREAASKLKPEKLIDKEADKEEVMSAQEDVEAELTMLIGEEEADDAELDTNNQFALVRVPSPSAALTSKTTDSSDRTLSVMLAFQQLCDQAPITNLLAMPRHSESGQSEADSATTVATDAVERLSIATLASKSLWTPLQVQASIINSALVTQLLYESNGGLLRHLRRLRRFCFLADGRFAQTFIELATAEAESACGADALAKCLRLAEETVRDAELGDERNTQASPLSTASYFKFGTIVNEAADSVQPTDDSSSISTASPFDSISFNYESGWPANLILTDSALSRYARLMRLLLRQSLALGRLSNLFTQLRRDTLVHGLISNQQTRCLQLWRHEFEHAVKALGSYACHQTLDVCWTRLSVELNDAADLEAVRACHDRFLRRCLQRCLLEPGGERLLKHALLMMSLAERFCRLYRAYAWTENGDASGAAMVHPQFEALAKCRDMFRQNARFLFGLLARLRDRAAHLDELVLRLDFNGYYCLANSNLPMA</sequence>